<gene>
    <name evidence="1" type="ORF">HMPREF1535_04072</name>
</gene>
<evidence type="ECO:0000313" key="2">
    <source>
        <dbReference type="Proteomes" id="UP000033047"/>
    </source>
</evidence>
<proteinExistence type="predicted"/>
<dbReference type="Proteomes" id="UP000033047">
    <property type="component" value="Unassembled WGS sequence"/>
</dbReference>
<dbReference type="AlphaFoldDB" id="A0A0F5ITM2"/>
<accession>A0A0F5ITM2</accession>
<protein>
    <submittedName>
        <fullName evidence="1">Uncharacterized protein</fullName>
    </submittedName>
</protein>
<organism evidence="1 2">
    <name type="scientific">Parabacteroides goldsteinii DSM 19448 = WAL 12034</name>
    <dbReference type="NCBI Taxonomy" id="927665"/>
    <lineage>
        <taxon>Bacteria</taxon>
        <taxon>Pseudomonadati</taxon>
        <taxon>Bacteroidota</taxon>
        <taxon>Bacteroidia</taxon>
        <taxon>Bacteroidales</taxon>
        <taxon>Tannerellaceae</taxon>
        <taxon>Parabacteroides</taxon>
    </lineage>
</organism>
<dbReference type="PATRIC" id="fig|927665.4.peg.4186"/>
<name>A0A0F5ITM2_9BACT</name>
<evidence type="ECO:0000313" key="1">
    <source>
        <dbReference type="EMBL" id="KKB48843.1"/>
    </source>
</evidence>
<dbReference type="HOGENOM" id="CLU_3273956_0_0_10"/>
<comment type="caution">
    <text evidence="1">The sequence shown here is derived from an EMBL/GenBank/DDBJ whole genome shotgun (WGS) entry which is preliminary data.</text>
</comment>
<reference evidence="1 2" key="1">
    <citation type="submission" date="2013-04" db="EMBL/GenBank/DDBJ databases">
        <title>The Genome Sequence of Parabacteroides goldsteinii DSM 19448.</title>
        <authorList>
            <consortium name="The Broad Institute Genomics Platform"/>
            <person name="Earl A."/>
            <person name="Ward D."/>
            <person name="Feldgarden M."/>
            <person name="Gevers D."/>
            <person name="Martens E."/>
            <person name="Sakamoto M."/>
            <person name="Benno Y."/>
            <person name="Song Y."/>
            <person name="Liu C."/>
            <person name="Lee J."/>
            <person name="Bolanos M."/>
            <person name="Vaisanen M.L."/>
            <person name="Finegold S.M."/>
            <person name="Walker B."/>
            <person name="Young S."/>
            <person name="Zeng Q."/>
            <person name="Gargeya S."/>
            <person name="Fitzgerald M."/>
            <person name="Haas B."/>
            <person name="Abouelleil A."/>
            <person name="Allen A.W."/>
            <person name="Alvarado L."/>
            <person name="Arachchi H.M."/>
            <person name="Berlin A.M."/>
            <person name="Chapman S.B."/>
            <person name="Gainer-Dewar J."/>
            <person name="Goldberg J."/>
            <person name="Griggs A."/>
            <person name="Gujja S."/>
            <person name="Hansen M."/>
            <person name="Howarth C."/>
            <person name="Imamovic A."/>
            <person name="Ireland A."/>
            <person name="Larimer J."/>
            <person name="McCowan C."/>
            <person name="Murphy C."/>
            <person name="Pearson M."/>
            <person name="Poon T.W."/>
            <person name="Priest M."/>
            <person name="Roberts A."/>
            <person name="Saif S."/>
            <person name="Shea T."/>
            <person name="Sisk P."/>
            <person name="Sykes S."/>
            <person name="Wortman J."/>
            <person name="Nusbaum C."/>
            <person name="Birren B."/>
        </authorList>
    </citation>
    <scope>NUCLEOTIDE SEQUENCE [LARGE SCALE GENOMIC DNA]</scope>
    <source>
        <strain evidence="1 2">DSM 19448</strain>
    </source>
</reference>
<sequence>MNYVALIPPVTKGPVINKLFISQKLLSFFNLLRGSLVRIMY</sequence>
<dbReference type="EMBL" id="AQHV01000021">
    <property type="protein sequence ID" value="KKB48843.1"/>
    <property type="molecule type" value="Genomic_DNA"/>
</dbReference>